<dbReference type="HAMAP" id="MF_00394">
    <property type="entry name" value="NAD_Glyc3P_dehydrog"/>
    <property type="match status" value="1"/>
</dbReference>
<feature type="binding site" evidence="8">
    <location>
        <position position="11"/>
    </location>
    <ligand>
        <name>NADPH</name>
        <dbReference type="ChEBI" id="CHEBI:57783"/>
    </ligand>
</feature>
<evidence type="ECO:0000259" key="12">
    <source>
        <dbReference type="Pfam" id="PF07479"/>
    </source>
</evidence>
<evidence type="ECO:0000313" key="14">
    <source>
        <dbReference type="Proteomes" id="UP001177160"/>
    </source>
</evidence>
<feature type="binding site" evidence="8">
    <location>
        <position position="103"/>
    </location>
    <ligand>
        <name>NADPH</name>
        <dbReference type="ChEBI" id="CHEBI:57783"/>
    </ligand>
</feature>
<evidence type="ECO:0000256" key="6">
    <source>
        <dbReference type="ARBA" id="ARBA00023209"/>
    </source>
</evidence>
<comment type="catalytic activity">
    <reaction evidence="8 10">
        <text>sn-glycerol 3-phosphate + NADP(+) = dihydroxyacetone phosphate + NADPH + H(+)</text>
        <dbReference type="Rhea" id="RHEA:11096"/>
        <dbReference type="ChEBI" id="CHEBI:15378"/>
        <dbReference type="ChEBI" id="CHEBI:57597"/>
        <dbReference type="ChEBI" id="CHEBI:57642"/>
        <dbReference type="ChEBI" id="CHEBI:57783"/>
        <dbReference type="ChEBI" id="CHEBI:58349"/>
        <dbReference type="EC" id="1.1.1.94"/>
    </reaction>
</comment>
<feature type="binding site" evidence="8">
    <location>
        <position position="255"/>
    </location>
    <ligand>
        <name>sn-glycerol 3-phosphate</name>
        <dbReference type="ChEBI" id="CHEBI:57597"/>
    </ligand>
</feature>
<organism evidence="13 14">
    <name type="scientific">Paracholeplasma manati</name>
    <dbReference type="NCBI Taxonomy" id="591373"/>
    <lineage>
        <taxon>Bacteria</taxon>
        <taxon>Bacillati</taxon>
        <taxon>Mycoplasmatota</taxon>
        <taxon>Mollicutes</taxon>
        <taxon>Acholeplasmatales</taxon>
        <taxon>Acholeplasmataceae</taxon>
        <taxon>Paracholeplasma</taxon>
    </lineage>
</organism>
<evidence type="ECO:0000256" key="5">
    <source>
        <dbReference type="ARBA" id="ARBA00023098"/>
    </source>
</evidence>
<feature type="binding site" evidence="8">
    <location>
        <position position="280"/>
    </location>
    <ligand>
        <name>NADPH</name>
        <dbReference type="ChEBI" id="CHEBI:57783"/>
    </ligand>
</feature>
<evidence type="ECO:0000256" key="10">
    <source>
        <dbReference type="RuleBase" id="RU000439"/>
    </source>
</evidence>
<comment type="pathway">
    <text evidence="8">Membrane lipid metabolism; glycerophospholipid metabolism.</text>
</comment>
<name>A0ABT2Y5N4_9MOLU</name>
<evidence type="ECO:0000256" key="9">
    <source>
        <dbReference type="RuleBase" id="RU000437"/>
    </source>
</evidence>
<accession>A0ABT2Y5N4</accession>
<evidence type="ECO:0000256" key="8">
    <source>
        <dbReference type="HAMAP-Rule" id="MF_00394"/>
    </source>
</evidence>
<feature type="binding site" evidence="8">
    <location>
        <position position="254"/>
    </location>
    <ligand>
        <name>NADPH</name>
        <dbReference type="ChEBI" id="CHEBI:57783"/>
    </ligand>
</feature>
<dbReference type="InterPro" id="IPR006109">
    <property type="entry name" value="G3P_DH_NAD-dep_C"/>
</dbReference>
<keyword evidence="2 8" id="KW-0444">Lipid biosynthesis</keyword>
<comment type="function">
    <text evidence="8">Catalyzes the reduction of the glycolytic intermediate dihydroxyacetone phosphate (DHAP) to sn-glycerol 3-phosphate (G3P), the key precursor for phospholipid synthesis.</text>
</comment>
<feature type="binding site" evidence="8">
    <location>
        <position position="136"/>
    </location>
    <ligand>
        <name>sn-glycerol 3-phosphate</name>
        <dbReference type="ChEBI" id="CHEBI:57597"/>
    </ligand>
</feature>
<feature type="binding site" evidence="8">
    <location>
        <position position="138"/>
    </location>
    <ligand>
        <name>NADPH</name>
        <dbReference type="ChEBI" id="CHEBI:57783"/>
    </ligand>
</feature>
<keyword evidence="14" id="KW-1185">Reference proteome</keyword>
<dbReference type="SUPFAM" id="SSF51735">
    <property type="entry name" value="NAD(P)-binding Rossmann-fold domains"/>
    <property type="match status" value="1"/>
</dbReference>
<protein>
    <recommendedName>
        <fullName evidence="8">Glycerol-3-phosphate dehydrogenase [NAD(P)+]</fullName>
        <ecNumber evidence="8">1.1.1.94</ecNumber>
    </recommendedName>
    <alternativeName>
        <fullName evidence="8">NAD(P)(+)-dependent glycerol-3-phosphate dehydrogenase</fullName>
    </alternativeName>
    <alternativeName>
        <fullName evidence="8">NAD(P)H-dependent dihydroxyacetone-phosphate reductase</fullName>
    </alternativeName>
</protein>
<comment type="similarity">
    <text evidence="1 8 9">Belongs to the NAD-dependent glycerol-3-phosphate dehydrogenase family.</text>
</comment>
<feature type="binding site" evidence="8">
    <location>
        <position position="254"/>
    </location>
    <ligand>
        <name>sn-glycerol 3-phosphate</name>
        <dbReference type="ChEBI" id="CHEBI:57597"/>
    </ligand>
</feature>
<dbReference type="InterPro" id="IPR008927">
    <property type="entry name" value="6-PGluconate_DH-like_C_sf"/>
</dbReference>
<sequence>MKLSIIGGGAWGATLGQLLVDNGHEVVIYDINEQFVQTINQKHVHPFFDLPLPETLVATVSLSEALNFSDYLVLAVPTKVMRSLLNTINQTLNSPKYFINVSKGIEPDTTKRVSEIVEEVVSKENLAGFAVLTGPSHAEEVIRRKLTLLTIASSNTEMAQTLQTVFSNDTYMRVYTSDDLIGCEVGGAVKNAIAVVSGMATGLDMGENARAALITRGIVEIVRVVEAYGGKRDTAFGLTGVGDLIVTASSENSRNFRAGKQIGSGKSMEQIYQEEKQTIEGVRAIEALHQLALKKGLSLPIIEVAYQVIFERMPINDAVTKLLTRTLKSEKID</sequence>
<evidence type="ECO:0000256" key="3">
    <source>
        <dbReference type="ARBA" id="ARBA00023002"/>
    </source>
</evidence>
<comment type="subcellular location">
    <subcellularLocation>
        <location evidence="8">Cytoplasm</location>
    </subcellularLocation>
</comment>
<evidence type="ECO:0000256" key="1">
    <source>
        <dbReference type="ARBA" id="ARBA00011009"/>
    </source>
</evidence>
<evidence type="ECO:0000256" key="2">
    <source>
        <dbReference type="ARBA" id="ARBA00022516"/>
    </source>
</evidence>
<dbReference type="PIRSF" id="PIRSF000114">
    <property type="entry name" value="Glycerol-3-P_dh"/>
    <property type="match status" value="1"/>
</dbReference>
<keyword evidence="8" id="KW-0521">NADP</keyword>
<comment type="catalytic activity">
    <reaction evidence="8">
        <text>sn-glycerol 3-phosphate + NAD(+) = dihydroxyacetone phosphate + NADH + H(+)</text>
        <dbReference type="Rhea" id="RHEA:11092"/>
        <dbReference type="ChEBI" id="CHEBI:15378"/>
        <dbReference type="ChEBI" id="CHEBI:57540"/>
        <dbReference type="ChEBI" id="CHEBI:57597"/>
        <dbReference type="ChEBI" id="CHEBI:57642"/>
        <dbReference type="ChEBI" id="CHEBI:57945"/>
        <dbReference type="EC" id="1.1.1.94"/>
    </reaction>
</comment>
<reference evidence="13" key="1">
    <citation type="submission" date="2022-09" db="EMBL/GenBank/DDBJ databases">
        <title>Novel Mycoplasma species identified in domestic and wild animals.</title>
        <authorList>
            <person name="Volokhov D.V."/>
            <person name="Furtak V.A."/>
            <person name="Zagorodnyaya T.A."/>
        </authorList>
    </citation>
    <scope>NUCLEOTIDE SEQUENCE</scope>
    <source>
        <strain evidence="13">Oakley</strain>
    </source>
</reference>
<dbReference type="Gene3D" id="1.10.1040.10">
    <property type="entry name" value="N-(1-d-carboxylethyl)-l-norvaline Dehydrogenase, domain 2"/>
    <property type="match status" value="1"/>
</dbReference>
<dbReference type="NCBIfam" id="NF000942">
    <property type="entry name" value="PRK00094.1-4"/>
    <property type="match status" value="1"/>
</dbReference>
<keyword evidence="8" id="KW-0547">Nucleotide-binding</keyword>
<dbReference type="SUPFAM" id="SSF48179">
    <property type="entry name" value="6-phosphogluconate dehydrogenase C-terminal domain-like"/>
    <property type="match status" value="1"/>
</dbReference>
<dbReference type="InterPro" id="IPR013328">
    <property type="entry name" value="6PGD_dom2"/>
</dbReference>
<feature type="binding site" evidence="8">
    <location>
        <position position="243"/>
    </location>
    <ligand>
        <name>sn-glycerol 3-phosphate</name>
        <dbReference type="ChEBI" id="CHEBI:57597"/>
    </ligand>
</feature>
<dbReference type="InterPro" id="IPR036291">
    <property type="entry name" value="NAD(P)-bd_dom_sf"/>
</dbReference>
<dbReference type="Pfam" id="PF01210">
    <property type="entry name" value="NAD_Gly3P_dh_N"/>
    <property type="match status" value="1"/>
</dbReference>
<evidence type="ECO:0000313" key="13">
    <source>
        <dbReference type="EMBL" id="MCV2232043.1"/>
    </source>
</evidence>
<dbReference type="NCBIfam" id="NF000940">
    <property type="entry name" value="PRK00094.1-2"/>
    <property type="match status" value="1"/>
</dbReference>
<dbReference type="Proteomes" id="UP001177160">
    <property type="component" value="Unassembled WGS sequence"/>
</dbReference>
<keyword evidence="8" id="KW-0963">Cytoplasm</keyword>
<feature type="binding site" evidence="8">
    <location>
        <position position="253"/>
    </location>
    <ligand>
        <name>sn-glycerol 3-phosphate</name>
        <dbReference type="ChEBI" id="CHEBI:57597"/>
    </ligand>
</feature>
<keyword evidence="3 8" id="KW-0560">Oxidoreductase</keyword>
<dbReference type="EMBL" id="JAOVQM010000002">
    <property type="protein sequence ID" value="MCV2232043.1"/>
    <property type="molecule type" value="Genomic_DNA"/>
</dbReference>
<keyword evidence="7 8" id="KW-1208">Phospholipid metabolism</keyword>
<feature type="binding site" evidence="8">
    <location>
        <position position="103"/>
    </location>
    <ligand>
        <name>sn-glycerol 3-phosphate</name>
        <dbReference type="ChEBI" id="CHEBI:57597"/>
    </ligand>
</feature>
<feature type="domain" description="Glycerol-3-phosphate dehydrogenase NAD-dependent C-terminal" evidence="12">
    <location>
        <begin position="179"/>
        <end position="319"/>
    </location>
</feature>
<feature type="active site" description="Proton acceptor" evidence="8">
    <location>
        <position position="190"/>
    </location>
</feature>
<evidence type="ECO:0000256" key="7">
    <source>
        <dbReference type="ARBA" id="ARBA00023264"/>
    </source>
</evidence>
<dbReference type="Pfam" id="PF07479">
    <property type="entry name" value="NAD_Gly3P_dh_C"/>
    <property type="match status" value="1"/>
</dbReference>
<dbReference type="PANTHER" id="PTHR11728:SF1">
    <property type="entry name" value="GLYCEROL-3-PHOSPHATE DEHYDROGENASE [NAD(+)] 2, CHLOROPLASTIC"/>
    <property type="match status" value="1"/>
</dbReference>
<dbReference type="PANTHER" id="PTHR11728">
    <property type="entry name" value="GLYCEROL-3-PHOSPHATE DEHYDROGENASE"/>
    <property type="match status" value="1"/>
</dbReference>
<comment type="caution">
    <text evidence="13">The sequence shown here is derived from an EMBL/GenBank/DDBJ whole genome shotgun (WGS) entry which is preliminary data.</text>
</comment>
<keyword evidence="4 8" id="KW-0520">NAD</keyword>
<dbReference type="InterPro" id="IPR011128">
    <property type="entry name" value="G3P_DH_NAD-dep_N"/>
</dbReference>
<feature type="binding site" evidence="8">
    <location>
        <position position="190"/>
    </location>
    <ligand>
        <name>sn-glycerol 3-phosphate</name>
        <dbReference type="ChEBI" id="CHEBI:57597"/>
    </ligand>
</feature>
<dbReference type="PRINTS" id="PR00077">
    <property type="entry name" value="GPDHDRGNASE"/>
</dbReference>
<evidence type="ECO:0000256" key="4">
    <source>
        <dbReference type="ARBA" id="ARBA00023027"/>
    </source>
</evidence>
<keyword evidence="5 8" id="KW-0443">Lipid metabolism</keyword>
<dbReference type="RefSeq" id="WP_263608206.1">
    <property type="nucleotide sequence ID" value="NZ_JAOVQM010000002.1"/>
</dbReference>
<feature type="domain" description="Glycerol-3-phosphate dehydrogenase NAD-dependent N-terminal" evidence="11">
    <location>
        <begin position="3"/>
        <end position="158"/>
    </location>
</feature>
<evidence type="ECO:0000259" key="11">
    <source>
        <dbReference type="Pfam" id="PF01210"/>
    </source>
</evidence>
<dbReference type="EC" id="1.1.1.94" evidence="8"/>
<proteinExistence type="inferred from homology"/>
<dbReference type="InterPro" id="IPR006168">
    <property type="entry name" value="G3P_DH_NAD-dep"/>
</dbReference>
<gene>
    <name evidence="8" type="primary">gpsA</name>
    <name evidence="13" type="ORF">N7548_04290</name>
</gene>
<comment type="caution">
    <text evidence="8">Lacks conserved residue(s) required for the propagation of feature annotation.</text>
</comment>
<keyword evidence="6 8" id="KW-0594">Phospholipid biosynthesis</keyword>
<feature type="binding site" evidence="8">
    <location>
        <position position="134"/>
    </location>
    <ligand>
        <name>sn-glycerol 3-phosphate</name>
        <dbReference type="ChEBI" id="CHEBI:57597"/>
    </ligand>
</feature>
<dbReference type="Gene3D" id="3.40.50.720">
    <property type="entry name" value="NAD(P)-binding Rossmann-like Domain"/>
    <property type="match status" value="1"/>
</dbReference>